<dbReference type="Proteomes" id="UP000799424">
    <property type="component" value="Unassembled WGS sequence"/>
</dbReference>
<evidence type="ECO:0008006" key="4">
    <source>
        <dbReference type="Google" id="ProtNLM"/>
    </source>
</evidence>
<dbReference type="AlphaFoldDB" id="A0A6A7ABV9"/>
<reference evidence="2" key="1">
    <citation type="journal article" date="2020" name="Stud. Mycol.">
        <title>101 Dothideomycetes genomes: a test case for predicting lifestyles and emergence of pathogens.</title>
        <authorList>
            <person name="Haridas S."/>
            <person name="Albert R."/>
            <person name="Binder M."/>
            <person name="Bloem J."/>
            <person name="Labutti K."/>
            <person name="Salamov A."/>
            <person name="Andreopoulos B."/>
            <person name="Baker S."/>
            <person name="Barry K."/>
            <person name="Bills G."/>
            <person name="Bluhm B."/>
            <person name="Cannon C."/>
            <person name="Castanera R."/>
            <person name="Culley D."/>
            <person name="Daum C."/>
            <person name="Ezra D."/>
            <person name="Gonzalez J."/>
            <person name="Henrissat B."/>
            <person name="Kuo A."/>
            <person name="Liang C."/>
            <person name="Lipzen A."/>
            <person name="Lutzoni F."/>
            <person name="Magnuson J."/>
            <person name="Mondo S."/>
            <person name="Nolan M."/>
            <person name="Ohm R."/>
            <person name="Pangilinan J."/>
            <person name="Park H.-J."/>
            <person name="Ramirez L."/>
            <person name="Alfaro M."/>
            <person name="Sun H."/>
            <person name="Tritt A."/>
            <person name="Yoshinaga Y."/>
            <person name="Zwiers L.-H."/>
            <person name="Turgeon B."/>
            <person name="Goodwin S."/>
            <person name="Spatafora J."/>
            <person name="Crous P."/>
            <person name="Grigoriev I."/>
        </authorList>
    </citation>
    <scope>NUCLEOTIDE SEQUENCE</scope>
    <source>
        <strain evidence="2">CBS 113818</strain>
    </source>
</reference>
<keyword evidence="3" id="KW-1185">Reference proteome</keyword>
<protein>
    <recommendedName>
        <fullName evidence="4">C3H1-type domain-containing protein</fullName>
    </recommendedName>
</protein>
<feature type="non-terminal residue" evidence="2">
    <location>
        <position position="288"/>
    </location>
</feature>
<sequence length="288" mass="32542">MARAPETAKSGTSRKRRPRTRPTGHGHRPPVSAEENGTMLPARVSEPASHPDLVQAPPWRPIKNPDATLLGLPIEMRLQIYAYLSDTTMVHVHSPRARTYTWTPCKATNPIYPHLCLNPKWSGLCSESDRCTYKHVTPPEPRGFWALRASSKLLRRETQELVTKNGVFSVNPEDAEGWLDFLKRRAPKQLESITKITLAGPDHYVLSPGYGISAVLKHDLPNLTAVGLQCQTPRYWWISDSDLAAPRLDMVLHWEFWDAVEAMKSFAPTVTCVVEGLVWIKKQKMHDE</sequence>
<feature type="compositionally biased region" description="Basic residues" evidence="1">
    <location>
        <begin position="12"/>
        <end position="28"/>
    </location>
</feature>
<evidence type="ECO:0000256" key="1">
    <source>
        <dbReference type="SAM" id="MobiDB-lite"/>
    </source>
</evidence>
<evidence type="ECO:0000313" key="3">
    <source>
        <dbReference type="Proteomes" id="UP000799424"/>
    </source>
</evidence>
<dbReference type="EMBL" id="MU006219">
    <property type="protein sequence ID" value="KAF2830623.1"/>
    <property type="molecule type" value="Genomic_DNA"/>
</dbReference>
<name>A0A6A7ABV9_9PLEO</name>
<feature type="region of interest" description="Disordered" evidence="1">
    <location>
        <begin position="1"/>
        <end position="38"/>
    </location>
</feature>
<organism evidence="2 3">
    <name type="scientific">Ophiobolus disseminans</name>
    <dbReference type="NCBI Taxonomy" id="1469910"/>
    <lineage>
        <taxon>Eukaryota</taxon>
        <taxon>Fungi</taxon>
        <taxon>Dikarya</taxon>
        <taxon>Ascomycota</taxon>
        <taxon>Pezizomycotina</taxon>
        <taxon>Dothideomycetes</taxon>
        <taxon>Pleosporomycetidae</taxon>
        <taxon>Pleosporales</taxon>
        <taxon>Pleosporineae</taxon>
        <taxon>Phaeosphaeriaceae</taxon>
        <taxon>Ophiobolus</taxon>
    </lineage>
</organism>
<proteinExistence type="predicted"/>
<dbReference type="PANTHER" id="PTHR38790">
    <property type="entry name" value="2EXR DOMAIN-CONTAINING PROTEIN-RELATED"/>
    <property type="match status" value="1"/>
</dbReference>
<gene>
    <name evidence="2" type="ORF">CC86DRAFT_316070</name>
</gene>
<dbReference type="PANTHER" id="PTHR38790:SF4">
    <property type="entry name" value="2EXR DOMAIN-CONTAINING PROTEIN"/>
    <property type="match status" value="1"/>
</dbReference>
<accession>A0A6A7ABV9</accession>
<dbReference type="OrthoDB" id="3715018at2759"/>
<evidence type="ECO:0000313" key="2">
    <source>
        <dbReference type="EMBL" id="KAF2830623.1"/>
    </source>
</evidence>